<dbReference type="AlphaFoldDB" id="L0HI70"/>
<dbReference type="EMBL" id="CP003167">
    <property type="protein sequence ID" value="AGB03710.1"/>
    <property type="molecule type" value="Genomic_DNA"/>
</dbReference>
<evidence type="ECO:0008006" key="3">
    <source>
        <dbReference type="Google" id="ProtNLM"/>
    </source>
</evidence>
<protein>
    <recommendedName>
        <fullName evidence="3">DGC domain protein</fullName>
    </recommendedName>
</protein>
<evidence type="ECO:0000313" key="2">
    <source>
        <dbReference type="Proteomes" id="UP000010824"/>
    </source>
</evidence>
<accession>L0HI70</accession>
<gene>
    <name evidence="1" type="ordered locus">Metfor_2725</name>
</gene>
<dbReference type="Pfam" id="PF08859">
    <property type="entry name" value="DGC"/>
    <property type="match status" value="1"/>
</dbReference>
<dbReference type="InParanoid" id="L0HI70"/>
<dbReference type="Proteomes" id="UP000010824">
    <property type="component" value="Chromosome"/>
</dbReference>
<reference evidence="2" key="1">
    <citation type="submission" date="2011-12" db="EMBL/GenBank/DDBJ databases">
        <title>Complete sequence of Methanoregula formicicum SMSP.</title>
        <authorList>
            <person name="Lucas S."/>
            <person name="Han J."/>
            <person name="Lapidus A."/>
            <person name="Cheng J.-F."/>
            <person name="Goodwin L."/>
            <person name="Pitluck S."/>
            <person name="Peters L."/>
            <person name="Ovchinnikova G."/>
            <person name="Teshima H."/>
            <person name="Detter J.C."/>
            <person name="Han C."/>
            <person name="Tapia R."/>
            <person name="Land M."/>
            <person name="Hauser L."/>
            <person name="Kyrpides N."/>
            <person name="Ivanova N."/>
            <person name="Pagani I."/>
            <person name="Imachi H."/>
            <person name="Tamaki H."/>
            <person name="Sekiguchi Y."/>
            <person name="Kamagata Y."/>
            <person name="Cadillo-Quiroz H."/>
            <person name="Zinder S."/>
            <person name="Liu W.-T."/>
            <person name="Woyke T."/>
        </authorList>
    </citation>
    <scope>NUCLEOTIDE SEQUENCE [LARGE SCALE GENOMIC DNA]</scope>
    <source>
        <strain evidence="2">DSM 22288 / NBRC 105244 / SMSP</strain>
    </source>
</reference>
<keyword evidence="2" id="KW-1185">Reference proteome</keyword>
<name>L0HI70_METFS</name>
<reference evidence="1 2" key="2">
    <citation type="journal article" date="2014" name="Genome Announc.">
        <title>Complete Genome Sequence of Methanoregula formicica SMSPT, a Mesophilic Hydrogenotrophic Methanogen Isolated from a Methanogenic Upflow Anaerobic Sludge Blanket Reactor.</title>
        <authorList>
            <person name="Yamamoto K."/>
            <person name="Tamaki H."/>
            <person name="Cadillo-Quiroz H."/>
            <person name="Imachi H."/>
            <person name="Kyrpides N."/>
            <person name="Woyke T."/>
            <person name="Goodwin L."/>
            <person name="Zinder S.H."/>
            <person name="Kamagata Y."/>
            <person name="Liu W.T."/>
        </authorList>
    </citation>
    <scope>NUCLEOTIDE SEQUENCE [LARGE SCALE GENOMIC DNA]</scope>
    <source>
        <strain evidence="2">DSM 22288 / NBRC 105244 / SMSP</strain>
    </source>
</reference>
<organism evidence="1 2">
    <name type="scientific">Methanoregula formicica (strain DSM 22288 / NBRC 105244 / SMSP)</name>
    <dbReference type="NCBI Taxonomy" id="593750"/>
    <lineage>
        <taxon>Archaea</taxon>
        <taxon>Methanobacteriati</taxon>
        <taxon>Methanobacteriota</taxon>
        <taxon>Stenosarchaea group</taxon>
        <taxon>Methanomicrobia</taxon>
        <taxon>Methanomicrobiales</taxon>
        <taxon>Methanoregulaceae</taxon>
        <taxon>Methanoregula</taxon>
    </lineage>
</organism>
<dbReference type="eggNOG" id="arCOG03334">
    <property type="taxonomic scope" value="Archaea"/>
</dbReference>
<dbReference type="HOGENOM" id="CLU_143943_3_1_2"/>
<dbReference type="STRING" id="593750.Metfor_2725"/>
<sequence length="135" mass="14557" precursor="true">MRLRVQRDLLTEGEIMTSALVTCSGVSNTGKLTTQAGMIVMQRKPGMFQCMNCKQSAESLRTEAAGSDRLIVIDGCTDCCATKKLSAAGLEPDIHIIATELGIEKNGMAEVRFEEIEKVVRAILDNGSITSCTKT</sequence>
<dbReference type="KEGG" id="mfo:Metfor_2725"/>
<dbReference type="InterPro" id="IPR014958">
    <property type="entry name" value="DGC"/>
</dbReference>
<proteinExistence type="predicted"/>
<evidence type="ECO:0000313" key="1">
    <source>
        <dbReference type="EMBL" id="AGB03710.1"/>
    </source>
</evidence>